<protein>
    <submittedName>
        <fullName evidence="3">Alpha/beta fold hydrolase</fullName>
    </submittedName>
</protein>
<dbReference type="AlphaFoldDB" id="A0A4R6AJE0"/>
<dbReference type="OrthoDB" id="9808398at2"/>
<name>A0A4R6AJE0_9RHOB</name>
<dbReference type="RefSeq" id="WP_133395796.1">
    <property type="nucleotide sequence ID" value="NZ_SNAA01000003.1"/>
</dbReference>
<gene>
    <name evidence="3" type="ORF">E2L08_04110</name>
</gene>
<dbReference type="Pfam" id="PF12697">
    <property type="entry name" value="Abhydrolase_6"/>
    <property type="match status" value="1"/>
</dbReference>
<dbReference type="PANTHER" id="PTHR46118">
    <property type="entry name" value="PROTEIN ABHD11"/>
    <property type="match status" value="1"/>
</dbReference>
<dbReference type="PANTHER" id="PTHR46118:SF4">
    <property type="entry name" value="PROTEIN ABHD11"/>
    <property type="match status" value="1"/>
</dbReference>
<dbReference type="Gene3D" id="3.40.50.1820">
    <property type="entry name" value="alpha/beta hydrolase"/>
    <property type="match status" value="1"/>
</dbReference>
<reference evidence="3 4" key="1">
    <citation type="submission" date="2019-03" db="EMBL/GenBank/DDBJ databases">
        <title>Primorskyibacter sp. SS33 isolated from sediments.</title>
        <authorList>
            <person name="Xunke S."/>
        </authorList>
    </citation>
    <scope>NUCLEOTIDE SEQUENCE [LARGE SCALE GENOMIC DNA]</scope>
    <source>
        <strain evidence="3 4">SS33</strain>
    </source>
</reference>
<dbReference type="GO" id="GO:0016787">
    <property type="term" value="F:hydrolase activity"/>
    <property type="evidence" value="ECO:0007669"/>
    <property type="project" value="UniProtKB-KW"/>
</dbReference>
<evidence type="ECO:0000313" key="3">
    <source>
        <dbReference type="EMBL" id="TDL81846.1"/>
    </source>
</evidence>
<keyword evidence="1 3" id="KW-0378">Hydrolase</keyword>
<proteinExistence type="predicted"/>
<accession>A0A4R6AJE0</accession>
<sequence>MVALARTDYPGGGTAPPLLVAHGLFGSGRNWGVICKRLSDRGPVVAVDMRNHGDSPHTDSHTYAELADDLAGVMDGRHDVLGHSMGGKAAMALALGRPDKVRRAVIVDIAPVAYDHSKAHLIAAMRALDPADFQTRRDADAAMAEHVRAPEVRAFLLQSLDIQNHRWKLNLDTLDAEMGRITGWPDDMTGRFDGPALFLFGETSDYVTPAYHDRIRTIFPQARFETVAGVGHWLHAERPREVEDRVRAFLDG</sequence>
<feature type="domain" description="AB hydrolase-1" evidence="2">
    <location>
        <begin position="18"/>
        <end position="244"/>
    </location>
</feature>
<dbReference type="Proteomes" id="UP000295701">
    <property type="component" value="Unassembled WGS sequence"/>
</dbReference>
<dbReference type="InterPro" id="IPR000073">
    <property type="entry name" value="AB_hydrolase_1"/>
</dbReference>
<dbReference type="EMBL" id="SNAA01000003">
    <property type="protein sequence ID" value="TDL81846.1"/>
    <property type="molecule type" value="Genomic_DNA"/>
</dbReference>
<evidence type="ECO:0000259" key="2">
    <source>
        <dbReference type="Pfam" id="PF12697"/>
    </source>
</evidence>
<keyword evidence="4" id="KW-1185">Reference proteome</keyword>
<comment type="caution">
    <text evidence="3">The sequence shown here is derived from an EMBL/GenBank/DDBJ whole genome shotgun (WGS) entry which is preliminary data.</text>
</comment>
<evidence type="ECO:0000256" key="1">
    <source>
        <dbReference type="ARBA" id="ARBA00022801"/>
    </source>
</evidence>
<evidence type="ECO:0000313" key="4">
    <source>
        <dbReference type="Proteomes" id="UP000295701"/>
    </source>
</evidence>
<dbReference type="InterPro" id="IPR029058">
    <property type="entry name" value="AB_hydrolase_fold"/>
</dbReference>
<dbReference type="SUPFAM" id="SSF53474">
    <property type="entry name" value="alpha/beta-Hydrolases"/>
    <property type="match status" value="1"/>
</dbReference>
<organism evidence="3 4">
    <name type="scientific">Palleronia sediminis</name>
    <dbReference type="NCBI Taxonomy" id="2547833"/>
    <lineage>
        <taxon>Bacteria</taxon>
        <taxon>Pseudomonadati</taxon>
        <taxon>Pseudomonadota</taxon>
        <taxon>Alphaproteobacteria</taxon>
        <taxon>Rhodobacterales</taxon>
        <taxon>Roseobacteraceae</taxon>
        <taxon>Palleronia</taxon>
    </lineage>
</organism>